<evidence type="ECO:0000256" key="1">
    <source>
        <dbReference type="SAM" id="MobiDB-lite"/>
    </source>
</evidence>
<evidence type="ECO:0000313" key="5">
    <source>
        <dbReference type="Proteomes" id="UP001597041"/>
    </source>
</evidence>
<keyword evidence="2" id="KW-0732">Signal</keyword>
<dbReference type="EMBL" id="JBHTKK010000045">
    <property type="protein sequence ID" value="MFD1068259.1"/>
    <property type="molecule type" value="Genomic_DNA"/>
</dbReference>
<feature type="region of interest" description="Disordered" evidence="1">
    <location>
        <begin position="86"/>
        <end position="125"/>
    </location>
</feature>
<evidence type="ECO:0000313" key="4">
    <source>
        <dbReference type="EMBL" id="MFD1068259.1"/>
    </source>
</evidence>
<name>A0ABW3NLG9_9BACI</name>
<organism evidence="4 5">
    <name type="scientific">Oceanobacillus locisalsi</name>
    <dbReference type="NCBI Taxonomy" id="546107"/>
    <lineage>
        <taxon>Bacteria</taxon>
        <taxon>Bacillati</taxon>
        <taxon>Bacillota</taxon>
        <taxon>Bacilli</taxon>
        <taxon>Bacillales</taxon>
        <taxon>Bacillaceae</taxon>
        <taxon>Oceanobacillus</taxon>
    </lineage>
</organism>
<dbReference type="InterPro" id="IPR025711">
    <property type="entry name" value="PepSY"/>
</dbReference>
<dbReference type="RefSeq" id="WP_379594583.1">
    <property type="nucleotide sequence ID" value="NZ_JBHTKK010000045.1"/>
</dbReference>
<protein>
    <submittedName>
        <fullName evidence="4">PepSY domain-containing protein</fullName>
    </submittedName>
</protein>
<gene>
    <name evidence="4" type="ORF">ACFQ19_19900</name>
</gene>
<proteinExistence type="predicted"/>
<feature type="compositionally biased region" description="Acidic residues" evidence="1">
    <location>
        <begin position="89"/>
        <end position="111"/>
    </location>
</feature>
<sequence>MMKNKLLIGAAGATFIFGGAAVASASNDSNAEEKVPAEEALQTAFEKVNGFVQEVDLEFEEDENYYEIDIETSSNAYEFNIDAANGEVVGEETENNTETEEDGQEESEQESSSDGGNYPNKPDHVTSFEEYSTINEQVNAEDLNFHLVTDNPGNRVMFLVDDEGKKHFKTIFVKHDNHLKIVDVNGGGVVYNSVL</sequence>
<reference evidence="5" key="1">
    <citation type="journal article" date="2019" name="Int. J. Syst. Evol. Microbiol.">
        <title>The Global Catalogue of Microorganisms (GCM) 10K type strain sequencing project: providing services to taxonomists for standard genome sequencing and annotation.</title>
        <authorList>
            <consortium name="The Broad Institute Genomics Platform"/>
            <consortium name="The Broad Institute Genome Sequencing Center for Infectious Disease"/>
            <person name="Wu L."/>
            <person name="Ma J."/>
        </authorList>
    </citation>
    <scope>NUCLEOTIDE SEQUENCE [LARGE SCALE GENOMIC DNA]</scope>
    <source>
        <strain evidence="5">CCUG 56608</strain>
    </source>
</reference>
<keyword evidence="5" id="KW-1185">Reference proteome</keyword>
<evidence type="ECO:0000259" key="3">
    <source>
        <dbReference type="Pfam" id="PF03413"/>
    </source>
</evidence>
<comment type="caution">
    <text evidence="4">The sequence shown here is derived from an EMBL/GenBank/DDBJ whole genome shotgun (WGS) entry which is preliminary data.</text>
</comment>
<dbReference type="Proteomes" id="UP001597041">
    <property type="component" value="Unassembled WGS sequence"/>
</dbReference>
<evidence type="ECO:0000256" key="2">
    <source>
        <dbReference type="SAM" id="SignalP"/>
    </source>
</evidence>
<feature type="signal peptide" evidence="2">
    <location>
        <begin position="1"/>
        <end position="25"/>
    </location>
</feature>
<dbReference type="Gene3D" id="3.10.450.40">
    <property type="match status" value="1"/>
</dbReference>
<accession>A0ABW3NLG9</accession>
<dbReference type="Pfam" id="PF03413">
    <property type="entry name" value="PepSY"/>
    <property type="match status" value="1"/>
</dbReference>
<feature type="domain" description="PepSY" evidence="3">
    <location>
        <begin position="34"/>
        <end position="92"/>
    </location>
</feature>
<feature type="chain" id="PRO_5047422782" evidence="2">
    <location>
        <begin position="26"/>
        <end position="195"/>
    </location>
</feature>